<dbReference type="InterPro" id="IPR002123">
    <property type="entry name" value="Plipid/glycerol_acylTrfase"/>
</dbReference>
<dbReference type="SMART" id="SM00563">
    <property type="entry name" value="PlsC"/>
    <property type="match status" value="1"/>
</dbReference>
<dbReference type="GO" id="GO:0006654">
    <property type="term" value="P:phosphatidic acid biosynthetic process"/>
    <property type="evidence" value="ECO:0007669"/>
    <property type="project" value="TreeGrafter"/>
</dbReference>
<feature type="domain" description="Phospholipid/glycerol acyltransferase" evidence="4">
    <location>
        <begin position="81"/>
        <end position="197"/>
    </location>
</feature>
<dbReference type="CDD" id="cd07989">
    <property type="entry name" value="LPLAT_AGPAT-like"/>
    <property type="match status" value="1"/>
</dbReference>
<dbReference type="PANTHER" id="PTHR10434:SF11">
    <property type="entry name" value="1-ACYL-SN-GLYCEROL-3-PHOSPHATE ACYLTRANSFERASE"/>
    <property type="match status" value="1"/>
</dbReference>
<evidence type="ECO:0000256" key="2">
    <source>
        <dbReference type="ARBA" id="ARBA00023315"/>
    </source>
</evidence>
<dbReference type="GO" id="GO:0005886">
    <property type="term" value="C:plasma membrane"/>
    <property type="evidence" value="ECO:0007669"/>
    <property type="project" value="TreeGrafter"/>
</dbReference>
<dbReference type="GO" id="GO:0003841">
    <property type="term" value="F:1-acylglycerol-3-phosphate O-acyltransferase activity"/>
    <property type="evidence" value="ECO:0007669"/>
    <property type="project" value="TreeGrafter"/>
</dbReference>
<dbReference type="PANTHER" id="PTHR10434">
    <property type="entry name" value="1-ACYL-SN-GLYCEROL-3-PHOSPHATE ACYLTRANSFERASE"/>
    <property type="match status" value="1"/>
</dbReference>
<reference evidence="5" key="1">
    <citation type="submission" date="2018-05" db="EMBL/GenBank/DDBJ databases">
        <authorList>
            <person name="Lanie J.A."/>
            <person name="Ng W.-L."/>
            <person name="Kazmierczak K.M."/>
            <person name="Andrzejewski T.M."/>
            <person name="Davidsen T.M."/>
            <person name="Wayne K.J."/>
            <person name="Tettelin H."/>
            <person name="Glass J.I."/>
            <person name="Rusch D."/>
            <person name="Podicherti R."/>
            <person name="Tsui H.-C.T."/>
            <person name="Winkler M.E."/>
        </authorList>
    </citation>
    <scope>NUCLEOTIDE SEQUENCE</scope>
</reference>
<dbReference type="EMBL" id="UINC01139086">
    <property type="protein sequence ID" value="SVD25420.1"/>
    <property type="molecule type" value="Genomic_DNA"/>
</dbReference>
<accession>A0A382TTP3</accession>
<keyword evidence="1" id="KW-0808">Transferase</keyword>
<dbReference type="AlphaFoldDB" id="A0A382TTP3"/>
<gene>
    <name evidence="5" type="ORF">METZ01_LOCUS378274</name>
</gene>
<sequence length="277" mass="30728">INSCVGAETSSAPALASQSMEPLSESSLQSLSTAVEMEGTGSEFATPRFYNLIIATLATSIRSFTDVRFHGLSRIPRRGPAIVLCNHISNLDPIFMTQAARRPIHFLSKKENFVNPLKRFIMTSTGQIETYRQTGAVDALARAVDVLDAGLPLGIFPEGTRSRNAEPPFLQRGKTGAARLAARFPHVPVVPMVVIGTREMMEPRKNTIRPWKRVEVNVDEPINFGQWACEPLGGGMSDDEVARIVNLDEERRRGEMSKLYRRFTDQLIETMRQMGAP</sequence>
<organism evidence="5">
    <name type="scientific">marine metagenome</name>
    <dbReference type="NCBI Taxonomy" id="408172"/>
    <lineage>
        <taxon>unclassified sequences</taxon>
        <taxon>metagenomes</taxon>
        <taxon>ecological metagenomes</taxon>
    </lineage>
</organism>
<evidence type="ECO:0000256" key="3">
    <source>
        <dbReference type="SAM" id="MobiDB-lite"/>
    </source>
</evidence>
<keyword evidence="2" id="KW-0012">Acyltransferase</keyword>
<protein>
    <recommendedName>
        <fullName evidence="4">Phospholipid/glycerol acyltransferase domain-containing protein</fullName>
    </recommendedName>
</protein>
<proteinExistence type="predicted"/>
<evidence type="ECO:0000256" key="1">
    <source>
        <dbReference type="ARBA" id="ARBA00022679"/>
    </source>
</evidence>
<evidence type="ECO:0000259" key="4">
    <source>
        <dbReference type="SMART" id="SM00563"/>
    </source>
</evidence>
<name>A0A382TTP3_9ZZZZ</name>
<evidence type="ECO:0000313" key="5">
    <source>
        <dbReference type="EMBL" id="SVD25420.1"/>
    </source>
</evidence>
<dbReference type="Pfam" id="PF01553">
    <property type="entry name" value="Acyltransferase"/>
    <property type="match status" value="1"/>
</dbReference>
<feature type="compositionally biased region" description="Polar residues" evidence="3">
    <location>
        <begin position="1"/>
        <end position="12"/>
    </location>
</feature>
<feature type="region of interest" description="Disordered" evidence="3">
    <location>
        <begin position="1"/>
        <end position="23"/>
    </location>
</feature>
<dbReference type="SUPFAM" id="SSF69593">
    <property type="entry name" value="Glycerol-3-phosphate (1)-acyltransferase"/>
    <property type="match status" value="1"/>
</dbReference>
<feature type="non-terminal residue" evidence="5">
    <location>
        <position position="1"/>
    </location>
</feature>